<organism evidence="1 2">
    <name type="scientific">Spirodela intermedia</name>
    <name type="common">Intermediate duckweed</name>
    <dbReference type="NCBI Taxonomy" id="51605"/>
    <lineage>
        <taxon>Eukaryota</taxon>
        <taxon>Viridiplantae</taxon>
        <taxon>Streptophyta</taxon>
        <taxon>Embryophyta</taxon>
        <taxon>Tracheophyta</taxon>
        <taxon>Spermatophyta</taxon>
        <taxon>Magnoliopsida</taxon>
        <taxon>Liliopsida</taxon>
        <taxon>Araceae</taxon>
        <taxon>Lemnoideae</taxon>
        <taxon>Spirodela</taxon>
    </lineage>
</organism>
<dbReference type="InterPro" id="IPR032675">
    <property type="entry name" value="LRR_dom_sf"/>
</dbReference>
<dbReference type="GO" id="GO:0031146">
    <property type="term" value="P:SCF-dependent proteasomal ubiquitin-dependent protein catabolic process"/>
    <property type="evidence" value="ECO:0007669"/>
    <property type="project" value="TreeGrafter"/>
</dbReference>
<protein>
    <submittedName>
        <fullName evidence="1">Uncharacterized protein</fullName>
    </submittedName>
</protein>
<dbReference type="GO" id="GO:0019005">
    <property type="term" value="C:SCF ubiquitin ligase complex"/>
    <property type="evidence" value="ECO:0007669"/>
    <property type="project" value="TreeGrafter"/>
</dbReference>
<dbReference type="AlphaFoldDB" id="A0A7I8KJ22"/>
<dbReference type="Proteomes" id="UP000663760">
    <property type="component" value="Chromosome 6"/>
</dbReference>
<dbReference type="InterPro" id="IPR006553">
    <property type="entry name" value="Leu-rich_rpt_Cys-con_subtyp"/>
</dbReference>
<dbReference type="Gene3D" id="3.80.10.10">
    <property type="entry name" value="Ribonuclease Inhibitor"/>
    <property type="match status" value="2"/>
</dbReference>
<sequence>MGLSASLPKFAAPSSLATPLSSFDLRGTYGCPPRSPRRVAPDGFPVAGRRGHRYALVSKRWLAAEGCIRHDSTLLTPPQLLLVAFALSQRFDAMNSIGDEAVALISARCPNLVRLKLGACRQISYRGMVTLAKNCSRFRQLSCVDCNFGTKGISAMLAHCPLLEEISVMLLEDCTDDIVVSPWSAPSLKVISLIWFHVECIFPLVIECLGNWDSLLEELPQRVRGLVRLHLVNTPVTDRRLSGVSSWPSLEVLHLAGGLGLITSSCRKLEHLAVVRMETIGDGEIPCISPEGLALKELHITRCCISNHGPEALVICCPSLMRAWTA</sequence>
<gene>
    <name evidence="1" type="ORF">SI8410_06008428</name>
</gene>
<accession>A0A7I8KJ22</accession>
<dbReference type="PANTHER" id="PTHR13318:SF92">
    <property type="entry name" value="F-BOX_LRR-REPEAT PROTEIN 8-RELATED"/>
    <property type="match status" value="1"/>
</dbReference>
<reference evidence="1" key="1">
    <citation type="submission" date="2020-02" db="EMBL/GenBank/DDBJ databases">
        <authorList>
            <person name="Scholz U."/>
            <person name="Mascher M."/>
            <person name="Fiebig A."/>
        </authorList>
    </citation>
    <scope>NUCLEOTIDE SEQUENCE</scope>
</reference>
<dbReference type="SUPFAM" id="SSF52047">
    <property type="entry name" value="RNI-like"/>
    <property type="match status" value="1"/>
</dbReference>
<dbReference type="SMART" id="SM00367">
    <property type="entry name" value="LRR_CC"/>
    <property type="match status" value="2"/>
</dbReference>
<keyword evidence="2" id="KW-1185">Reference proteome</keyword>
<evidence type="ECO:0000313" key="1">
    <source>
        <dbReference type="EMBL" id="CAA7397763.1"/>
    </source>
</evidence>
<proteinExistence type="predicted"/>
<dbReference type="OrthoDB" id="423607at2759"/>
<dbReference type="PANTHER" id="PTHR13318">
    <property type="entry name" value="PARTNER OF PAIRED, ISOFORM B-RELATED"/>
    <property type="match status" value="1"/>
</dbReference>
<evidence type="ECO:0000313" key="2">
    <source>
        <dbReference type="Proteomes" id="UP000663760"/>
    </source>
</evidence>
<name>A0A7I8KJ22_SPIIN</name>
<dbReference type="EMBL" id="LR746269">
    <property type="protein sequence ID" value="CAA7397763.1"/>
    <property type="molecule type" value="Genomic_DNA"/>
</dbReference>